<feature type="domain" description="Glycosyl transferase family 1" evidence="1">
    <location>
        <begin position="227"/>
        <end position="385"/>
    </location>
</feature>
<feature type="domain" description="Glycosyltransferase subfamily 4-like N-terminal" evidence="2">
    <location>
        <begin position="26"/>
        <end position="222"/>
    </location>
</feature>
<evidence type="ECO:0000313" key="4">
    <source>
        <dbReference type="Proteomes" id="UP000199259"/>
    </source>
</evidence>
<dbReference type="Gene3D" id="3.40.50.2000">
    <property type="entry name" value="Glycogen Phosphorylase B"/>
    <property type="match status" value="2"/>
</dbReference>
<dbReference type="Pfam" id="PF00534">
    <property type="entry name" value="Glycos_transf_1"/>
    <property type="match status" value="1"/>
</dbReference>
<dbReference type="AlphaFoldDB" id="A0A7Z7AX77"/>
<comment type="caution">
    <text evidence="3">The sequence shown here is derived from an EMBL/GenBank/DDBJ whole genome shotgun (WGS) entry which is preliminary data.</text>
</comment>
<proteinExistence type="predicted"/>
<protein>
    <submittedName>
        <fullName evidence="3">Glycosyltransferase involved in cell wall bisynthesis</fullName>
    </submittedName>
</protein>
<dbReference type="PANTHER" id="PTHR45947">
    <property type="entry name" value="SULFOQUINOVOSYL TRANSFERASE SQD2"/>
    <property type="match status" value="1"/>
</dbReference>
<dbReference type="PANTHER" id="PTHR45947:SF3">
    <property type="entry name" value="SULFOQUINOVOSYL TRANSFERASE SQD2"/>
    <property type="match status" value="1"/>
</dbReference>
<dbReference type="CDD" id="cd03823">
    <property type="entry name" value="GT4_ExpE7-like"/>
    <property type="match status" value="1"/>
</dbReference>
<dbReference type="EMBL" id="FNCA01000001">
    <property type="protein sequence ID" value="SDF23764.1"/>
    <property type="molecule type" value="Genomic_DNA"/>
</dbReference>
<dbReference type="RefSeq" id="WP_091707723.1">
    <property type="nucleotide sequence ID" value="NZ_FNCA01000001.1"/>
</dbReference>
<dbReference type="Proteomes" id="UP000199259">
    <property type="component" value="Unassembled WGS sequence"/>
</dbReference>
<evidence type="ECO:0000259" key="1">
    <source>
        <dbReference type="Pfam" id="PF00534"/>
    </source>
</evidence>
<dbReference type="InterPro" id="IPR050194">
    <property type="entry name" value="Glycosyltransferase_grp1"/>
</dbReference>
<gene>
    <name evidence="3" type="ORF">SAMN04488589_0078</name>
</gene>
<sequence>MSDLECSEVVYLKICFITNLYKPFIFGGTENSVRNLAEGLSKKGHDVFVITTSPTRKTYVEVIDGIKIYRLFPFNLYPMYTSAKQPFFVKPFYYVIDLWNPSSYYIISKILKCEHPDIVHVNNFRGLSLSLFSAIKKQKVPFIFTARDYSLICPKSSLLKKSMSICHNPPILCKCYSKIQKYFVDNKPDLVTAASQFVLDKLNSNRLFEKTPKIVVPNAVELNINTHKFLEKDTSSINILYVGGLNKHKGVQVLLEAFKQIKYENIKLDIIGKGTYENELKNIAGNDKRIIFHGFKNSNDLIPFYKHANLSIVPSIWYEPFGLVIIESFKYKVPVIGSSIGGIPSIIIDGYNGLLYEPTSAIDLQDKIEYLIANPSILYEFSENALESAKKYELDQHIDNFELIFKNVANKNIIVK</sequence>
<dbReference type="InterPro" id="IPR001296">
    <property type="entry name" value="Glyco_trans_1"/>
</dbReference>
<keyword evidence="3" id="KW-0808">Transferase</keyword>
<dbReference type="OrthoDB" id="132546at2157"/>
<keyword evidence="4" id="KW-1185">Reference proteome</keyword>
<dbReference type="SUPFAM" id="SSF53756">
    <property type="entry name" value="UDP-Glycosyltransferase/glycogen phosphorylase"/>
    <property type="match status" value="1"/>
</dbReference>
<dbReference type="GO" id="GO:0016757">
    <property type="term" value="F:glycosyltransferase activity"/>
    <property type="evidence" value="ECO:0007669"/>
    <property type="project" value="InterPro"/>
</dbReference>
<dbReference type="Pfam" id="PF13439">
    <property type="entry name" value="Glyco_transf_4"/>
    <property type="match status" value="1"/>
</dbReference>
<reference evidence="3 4" key="1">
    <citation type="submission" date="2016-10" db="EMBL/GenBank/DDBJ databases">
        <authorList>
            <person name="Varghese N."/>
            <person name="Submissions S."/>
        </authorList>
    </citation>
    <scope>NUCLEOTIDE SEQUENCE [LARGE SCALE GENOMIC DNA]</scope>
    <source>
        <strain evidence="3 4">PL 12/M</strain>
    </source>
</reference>
<evidence type="ECO:0000313" key="3">
    <source>
        <dbReference type="EMBL" id="SDF23764.1"/>
    </source>
</evidence>
<name>A0A7Z7AX77_9EURY</name>
<accession>A0A7Z7AX77</accession>
<organism evidence="3 4">
    <name type="scientific">Methanolobus vulcani</name>
    <dbReference type="NCBI Taxonomy" id="38026"/>
    <lineage>
        <taxon>Archaea</taxon>
        <taxon>Methanobacteriati</taxon>
        <taxon>Methanobacteriota</taxon>
        <taxon>Stenosarchaea group</taxon>
        <taxon>Methanomicrobia</taxon>
        <taxon>Methanosarcinales</taxon>
        <taxon>Methanosarcinaceae</taxon>
        <taxon>Methanolobus</taxon>
    </lineage>
</organism>
<dbReference type="InterPro" id="IPR028098">
    <property type="entry name" value="Glyco_trans_4-like_N"/>
</dbReference>
<evidence type="ECO:0000259" key="2">
    <source>
        <dbReference type="Pfam" id="PF13439"/>
    </source>
</evidence>